<feature type="non-terminal residue" evidence="1">
    <location>
        <position position="1"/>
    </location>
</feature>
<name>A0AA38F5M2_TAXCH</name>
<sequence>KFGVVMVKEGIDVDLEQVVEVNGIGVMIMDMIDVDVGIGVKGVISTMSMIEVDDKVDEI</sequence>
<feature type="non-terminal residue" evidence="1">
    <location>
        <position position="59"/>
    </location>
</feature>
<reference evidence="1 2" key="1">
    <citation type="journal article" date="2021" name="Nat. Plants">
        <title>The Taxus genome provides insights into paclitaxel biosynthesis.</title>
        <authorList>
            <person name="Xiong X."/>
            <person name="Gou J."/>
            <person name="Liao Q."/>
            <person name="Li Y."/>
            <person name="Zhou Q."/>
            <person name="Bi G."/>
            <person name="Li C."/>
            <person name="Du R."/>
            <person name="Wang X."/>
            <person name="Sun T."/>
            <person name="Guo L."/>
            <person name="Liang H."/>
            <person name="Lu P."/>
            <person name="Wu Y."/>
            <person name="Zhang Z."/>
            <person name="Ro D.K."/>
            <person name="Shang Y."/>
            <person name="Huang S."/>
            <person name="Yan J."/>
        </authorList>
    </citation>
    <scope>NUCLEOTIDE SEQUENCE [LARGE SCALE GENOMIC DNA]</scope>
    <source>
        <strain evidence="1">Ta-2019</strain>
    </source>
</reference>
<dbReference type="AlphaFoldDB" id="A0AA38F5M2"/>
<keyword evidence="2" id="KW-1185">Reference proteome</keyword>
<evidence type="ECO:0000313" key="1">
    <source>
        <dbReference type="EMBL" id="KAH9293259.1"/>
    </source>
</evidence>
<gene>
    <name evidence="1" type="ORF">KI387_041537</name>
</gene>
<comment type="caution">
    <text evidence="1">The sequence shown here is derived from an EMBL/GenBank/DDBJ whole genome shotgun (WGS) entry which is preliminary data.</text>
</comment>
<protein>
    <submittedName>
        <fullName evidence="1">Uncharacterized protein</fullName>
    </submittedName>
</protein>
<organism evidence="1 2">
    <name type="scientific">Taxus chinensis</name>
    <name type="common">Chinese yew</name>
    <name type="synonym">Taxus wallichiana var. chinensis</name>
    <dbReference type="NCBI Taxonomy" id="29808"/>
    <lineage>
        <taxon>Eukaryota</taxon>
        <taxon>Viridiplantae</taxon>
        <taxon>Streptophyta</taxon>
        <taxon>Embryophyta</taxon>
        <taxon>Tracheophyta</taxon>
        <taxon>Spermatophyta</taxon>
        <taxon>Pinopsida</taxon>
        <taxon>Pinidae</taxon>
        <taxon>Conifers II</taxon>
        <taxon>Cupressales</taxon>
        <taxon>Taxaceae</taxon>
        <taxon>Taxus</taxon>
    </lineage>
</organism>
<dbReference type="EMBL" id="JAHRHJ020001382">
    <property type="protein sequence ID" value="KAH9293259.1"/>
    <property type="molecule type" value="Genomic_DNA"/>
</dbReference>
<evidence type="ECO:0000313" key="2">
    <source>
        <dbReference type="Proteomes" id="UP000824469"/>
    </source>
</evidence>
<proteinExistence type="predicted"/>
<accession>A0AA38F5M2</accession>
<dbReference type="Proteomes" id="UP000824469">
    <property type="component" value="Unassembled WGS sequence"/>
</dbReference>